<dbReference type="Proteomes" id="UP001165085">
    <property type="component" value="Unassembled WGS sequence"/>
</dbReference>
<gene>
    <name evidence="2" type="ORF">TrST_g9192</name>
</gene>
<accession>A0A9W7AWT4</accession>
<organism evidence="2 3">
    <name type="scientific">Triparma strigata</name>
    <dbReference type="NCBI Taxonomy" id="1606541"/>
    <lineage>
        <taxon>Eukaryota</taxon>
        <taxon>Sar</taxon>
        <taxon>Stramenopiles</taxon>
        <taxon>Ochrophyta</taxon>
        <taxon>Bolidophyceae</taxon>
        <taxon>Parmales</taxon>
        <taxon>Triparmaceae</taxon>
        <taxon>Triparma</taxon>
    </lineage>
</organism>
<feature type="region of interest" description="Disordered" evidence="1">
    <location>
        <begin position="1"/>
        <end position="136"/>
    </location>
</feature>
<evidence type="ECO:0000256" key="1">
    <source>
        <dbReference type="SAM" id="MobiDB-lite"/>
    </source>
</evidence>
<keyword evidence="3" id="KW-1185">Reference proteome</keyword>
<comment type="caution">
    <text evidence="2">The sequence shown here is derived from an EMBL/GenBank/DDBJ whole genome shotgun (WGS) entry which is preliminary data.</text>
</comment>
<dbReference type="EMBL" id="BRXY01000207">
    <property type="protein sequence ID" value="GMH77415.1"/>
    <property type="molecule type" value="Genomic_DNA"/>
</dbReference>
<feature type="compositionally biased region" description="Low complexity" evidence="1">
    <location>
        <begin position="103"/>
        <end position="120"/>
    </location>
</feature>
<feature type="compositionally biased region" description="Polar residues" evidence="1">
    <location>
        <begin position="45"/>
        <end position="84"/>
    </location>
</feature>
<feature type="compositionally biased region" description="Polar residues" evidence="1">
    <location>
        <begin position="25"/>
        <end position="35"/>
    </location>
</feature>
<evidence type="ECO:0000313" key="3">
    <source>
        <dbReference type="Proteomes" id="UP001165085"/>
    </source>
</evidence>
<proteinExistence type="predicted"/>
<protein>
    <submittedName>
        <fullName evidence="2">Uncharacterized protein</fullName>
    </submittedName>
</protein>
<reference evidence="3" key="1">
    <citation type="journal article" date="2023" name="Commun. Biol.">
        <title>Genome analysis of Parmales, the sister group of diatoms, reveals the evolutionary specialization of diatoms from phago-mixotrophs to photoautotrophs.</title>
        <authorList>
            <person name="Ban H."/>
            <person name="Sato S."/>
            <person name="Yoshikawa S."/>
            <person name="Yamada K."/>
            <person name="Nakamura Y."/>
            <person name="Ichinomiya M."/>
            <person name="Sato N."/>
            <person name="Blanc-Mathieu R."/>
            <person name="Endo H."/>
            <person name="Kuwata A."/>
            <person name="Ogata H."/>
        </authorList>
    </citation>
    <scope>NUCLEOTIDE SEQUENCE [LARGE SCALE GENOMIC DNA]</scope>
    <source>
        <strain evidence="3">NIES 3701</strain>
    </source>
</reference>
<feature type="compositionally biased region" description="Basic and acidic residues" evidence="1">
    <location>
        <begin position="86"/>
        <end position="95"/>
    </location>
</feature>
<evidence type="ECO:0000313" key="2">
    <source>
        <dbReference type="EMBL" id="GMH77415.1"/>
    </source>
</evidence>
<name>A0A9W7AWT4_9STRA</name>
<sequence>MEAQNSPPVDLPPNPDGETPKRFSLNRTSSASSSKGLKITVPGASPTSGTVTETPSTVPALPSTDNSAKGTNGDTPQSKISSLSKIADRRRERGSKGGGPGGTTTSTRAPTRASRTRATGVAKSPMRLLRCAIRHH</sequence>
<dbReference type="AlphaFoldDB" id="A0A9W7AWT4"/>